<keyword evidence="4" id="KW-1185">Reference proteome</keyword>
<gene>
    <name evidence="3" type="ORF">SEUCBS140593_006266</name>
</gene>
<dbReference type="PRINTS" id="PR00069">
    <property type="entry name" value="ALDKETRDTASE"/>
</dbReference>
<dbReference type="InterPro" id="IPR018170">
    <property type="entry name" value="Aldo/ket_reductase_CS"/>
</dbReference>
<name>A0ABP0C4D9_9PEZI</name>
<evidence type="ECO:0000313" key="4">
    <source>
        <dbReference type="Proteomes" id="UP001642482"/>
    </source>
</evidence>
<proteinExistence type="predicted"/>
<dbReference type="Pfam" id="PF00248">
    <property type="entry name" value="Aldo_ket_red"/>
    <property type="match status" value="1"/>
</dbReference>
<keyword evidence="1" id="KW-0560">Oxidoreductase</keyword>
<dbReference type="PANTHER" id="PTHR43827:SF13">
    <property type="entry name" value="ALDO_KETO REDUCTASE FAMILY PROTEIN"/>
    <property type="match status" value="1"/>
</dbReference>
<accession>A0ABP0C4D9</accession>
<evidence type="ECO:0000256" key="1">
    <source>
        <dbReference type="ARBA" id="ARBA00023002"/>
    </source>
</evidence>
<dbReference type="InterPro" id="IPR036812">
    <property type="entry name" value="NAD(P)_OxRdtase_dom_sf"/>
</dbReference>
<sequence>MAAATTKYTLASRVKLADGHTMPQIQLGLYMMSRSEARTAVSAGLAVGYRGFDCAQMYHNEREAGAALCSAIDAGQVTREDIFYTSKLAENRTSYNAVRASIKQSVAACGLGYIDLFLLHSPYGGPAARWASWRAIEDAIDAGEVRSGGVSNYGPRHVDELMGHPELRIKPVVNQIESHPFNTREDIRATCARHGIVVEAYAPLVRGMQMSHPTIKSLSKKYGCTPAQLLVRWSLQHGMVPLPKSIKKARMEENADVNGFGIEEADIATLNALDEHLVTDWDPTDTD</sequence>
<protein>
    <recommendedName>
        <fullName evidence="2">NADP-dependent oxidoreductase domain-containing protein</fullName>
    </recommendedName>
</protein>
<dbReference type="InterPro" id="IPR023210">
    <property type="entry name" value="NADP_OxRdtase_dom"/>
</dbReference>
<dbReference type="SUPFAM" id="SSF51430">
    <property type="entry name" value="NAD(P)-linked oxidoreductase"/>
    <property type="match status" value="1"/>
</dbReference>
<dbReference type="PANTHER" id="PTHR43827">
    <property type="entry name" value="2,5-DIKETO-D-GLUCONIC ACID REDUCTASE"/>
    <property type="match status" value="1"/>
</dbReference>
<reference evidence="3 4" key="1">
    <citation type="submission" date="2024-01" db="EMBL/GenBank/DDBJ databases">
        <authorList>
            <person name="Allen C."/>
            <person name="Tagirdzhanova G."/>
        </authorList>
    </citation>
    <scope>NUCLEOTIDE SEQUENCE [LARGE SCALE GENOMIC DNA]</scope>
</reference>
<organism evidence="3 4">
    <name type="scientific">Sporothrix eucalyptigena</name>
    <dbReference type="NCBI Taxonomy" id="1812306"/>
    <lineage>
        <taxon>Eukaryota</taxon>
        <taxon>Fungi</taxon>
        <taxon>Dikarya</taxon>
        <taxon>Ascomycota</taxon>
        <taxon>Pezizomycotina</taxon>
        <taxon>Sordariomycetes</taxon>
        <taxon>Sordariomycetidae</taxon>
        <taxon>Ophiostomatales</taxon>
        <taxon>Ophiostomataceae</taxon>
        <taxon>Sporothrix</taxon>
    </lineage>
</organism>
<evidence type="ECO:0000259" key="2">
    <source>
        <dbReference type="Pfam" id="PF00248"/>
    </source>
</evidence>
<dbReference type="PROSITE" id="PS00063">
    <property type="entry name" value="ALDOKETO_REDUCTASE_3"/>
    <property type="match status" value="1"/>
</dbReference>
<dbReference type="InterPro" id="IPR020471">
    <property type="entry name" value="AKR"/>
</dbReference>
<dbReference type="CDD" id="cd19071">
    <property type="entry name" value="AKR_AKR1-5-like"/>
    <property type="match status" value="1"/>
</dbReference>
<dbReference type="EMBL" id="CAWUHD010000066">
    <property type="protein sequence ID" value="CAK7226517.1"/>
    <property type="molecule type" value="Genomic_DNA"/>
</dbReference>
<dbReference type="PIRSF" id="PIRSF000097">
    <property type="entry name" value="AKR"/>
    <property type="match status" value="1"/>
</dbReference>
<comment type="caution">
    <text evidence="3">The sequence shown here is derived from an EMBL/GenBank/DDBJ whole genome shotgun (WGS) entry which is preliminary data.</text>
</comment>
<evidence type="ECO:0000313" key="3">
    <source>
        <dbReference type="EMBL" id="CAK7226517.1"/>
    </source>
</evidence>
<dbReference type="Gene3D" id="3.20.20.100">
    <property type="entry name" value="NADP-dependent oxidoreductase domain"/>
    <property type="match status" value="1"/>
</dbReference>
<feature type="domain" description="NADP-dependent oxidoreductase" evidence="2">
    <location>
        <begin position="32"/>
        <end position="274"/>
    </location>
</feature>
<dbReference type="Proteomes" id="UP001642482">
    <property type="component" value="Unassembled WGS sequence"/>
</dbReference>